<comment type="caution">
    <text evidence="2">The sequence shown here is derived from an EMBL/GenBank/DDBJ whole genome shotgun (WGS) entry which is preliminary data.</text>
</comment>
<reference evidence="2 3" key="1">
    <citation type="journal article" date="2013" name="Genome Announc.">
        <title>Draft Genome Sequence of Rhizobium mesoamericanum STM3625, a Nitrogen-Fixing Symbiont of Mimosa pudica Isolated in French Guiana (South America).</title>
        <authorList>
            <person name="Moulin L."/>
            <person name="Mornico D."/>
            <person name="Melkonian R."/>
            <person name="Klonowska A."/>
        </authorList>
    </citation>
    <scope>NUCLEOTIDE SEQUENCE [LARGE SCALE GENOMIC DNA]</scope>
    <source>
        <strain evidence="2 3">STM3625</strain>
    </source>
</reference>
<gene>
    <name evidence="2" type="ORF">BN77_p40002</name>
</gene>
<dbReference type="STRING" id="1211777.BN77_p40002"/>
<accession>K0Q6E3</accession>
<keyword evidence="3" id="KW-1185">Reference proteome</keyword>
<evidence type="ECO:0000313" key="2">
    <source>
        <dbReference type="EMBL" id="CCM79709.1"/>
    </source>
</evidence>
<dbReference type="HOGENOM" id="CLU_2357757_0_0_5"/>
<dbReference type="AlphaFoldDB" id="K0Q6E3"/>
<feature type="region of interest" description="Disordered" evidence="1">
    <location>
        <begin position="44"/>
        <end position="69"/>
    </location>
</feature>
<dbReference type="eggNOG" id="COG4974">
    <property type="taxonomic scope" value="Bacteria"/>
</dbReference>
<name>K0Q6E3_9HYPH</name>
<evidence type="ECO:0000313" key="3">
    <source>
        <dbReference type="Proteomes" id="UP000009319"/>
    </source>
</evidence>
<protein>
    <submittedName>
        <fullName evidence="2">Uncharacterized protein</fullName>
    </submittedName>
</protein>
<dbReference type="Proteomes" id="UP000009319">
    <property type="component" value="Unassembled WGS sequence"/>
</dbReference>
<evidence type="ECO:0000256" key="1">
    <source>
        <dbReference type="SAM" id="MobiDB-lite"/>
    </source>
</evidence>
<sequence length="96" mass="10820">MKPSRLPTLVQRFFTERLTEQVNASPNTIAGYRDTFRLLLTFASSQRGRPPTNDQGRHPPSLYVTTGSNAAARLKASRFRRLLTPRHLAYTKPPGP</sequence>
<organism evidence="2 3">
    <name type="scientific">Rhizobium mesoamericanum STM3625</name>
    <dbReference type="NCBI Taxonomy" id="1211777"/>
    <lineage>
        <taxon>Bacteria</taxon>
        <taxon>Pseudomonadati</taxon>
        <taxon>Pseudomonadota</taxon>
        <taxon>Alphaproteobacteria</taxon>
        <taxon>Hyphomicrobiales</taxon>
        <taxon>Rhizobiaceae</taxon>
        <taxon>Rhizobium/Agrobacterium group</taxon>
        <taxon>Rhizobium</taxon>
    </lineage>
</organism>
<dbReference type="EMBL" id="CANI01000057">
    <property type="protein sequence ID" value="CCM79709.1"/>
    <property type="molecule type" value="Genomic_DNA"/>
</dbReference>
<proteinExistence type="predicted"/>